<comment type="caution">
    <text evidence="2">The sequence shown here is derived from an EMBL/GenBank/DDBJ whole genome shotgun (WGS) entry which is preliminary data.</text>
</comment>
<protein>
    <submittedName>
        <fullName evidence="2">Uncharacterized protein</fullName>
    </submittedName>
</protein>
<keyword evidence="1" id="KW-1133">Transmembrane helix</keyword>
<dbReference type="RefSeq" id="WP_223920088.1">
    <property type="nucleotide sequence ID" value="NZ_BPNL01000031.1"/>
</dbReference>
<name>A0AAI9PAP2_AERCA</name>
<organism evidence="2 3">
    <name type="scientific">Aeromonas caviae</name>
    <name type="common">Aeromonas punctata</name>
    <dbReference type="NCBI Taxonomy" id="648"/>
    <lineage>
        <taxon>Bacteria</taxon>
        <taxon>Pseudomonadati</taxon>
        <taxon>Pseudomonadota</taxon>
        <taxon>Gammaproteobacteria</taxon>
        <taxon>Aeromonadales</taxon>
        <taxon>Aeromonadaceae</taxon>
        <taxon>Aeromonas</taxon>
    </lineage>
</organism>
<gene>
    <name evidence="2" type="ORF">KAM348_27150</name>
</gene>
<dbReference type="EMBL" id="BPNL01000031">
    <property type="protein sequence ID" value="GJA55292.1"/>
    <property type="molecule type" value="Genomic_DNA"/>
</dbReference>
<accession>A0AAI9PAP2</accession>
<feature type="transmembrane region" description="Helical" evidence="1">
    <location>
        <begin position="96"/>
        <end position="116"/>
    </location>
</feature>
<evidence type="ECO:0000313" key="2">
    <source>
        <dbReference type="EMBL" id="GJA55292.1"/>
    </source>
</evidence>
<evidence type="ECO:0000313" key="3">
    <source>
        <dbReference type="Proteomes" id="UP000887009"/>
    </source>
</evidence>
<dbReference type="AlphaFoldDB" id="A0AAI9PAP2"/>
<sequence length="133" mass="15285">MLDARVARLESDVEHIRQDITDVKDSVKVLTADTTDIKIRLEKMTGRQYPFESEPETMDKKFDARFDSVDKKFDGLDKKFATKEDLQAALHSQTKWLIVSIMAIVTYAIGAVKFFWDITPYSKGAWRLFSSVS</sequence>
<keyword evidence="1" id="KW-0472">Membrane</keyword>
<evidence type="ECO:0000256" key="1">
    <source>
        <dbReference type="SAM" id="Phobius"/>
    </source>
</evidence>
<keyword evidence="1" id="KW-0812">Transmembrane</keyword>
<reference evidence="2" key="1">
    <citation type="submission" date="2021-07" db="EMBL/GenBank/DDBJ databases">
        <title>Draft genome sequence of carbapenem-resistant Aeromonas spp. in Japan.</title>
        <authorList>
            <person name="Maehana S."/>
            <person name="Suzuki M."/>
            <person name="Kitasato H."/>
        </authorList>
    </citation>
    <scope>NUCLEOTIDE SEQUENCE</scope>
    <source>
        <strain evidence="2">KAM348</strain>
    </source>
</reference>
<proteinExistence type="predicted"/>
<dbReference type="Proteomes" id="UP000887009">
    <property type="component" value="Unassembled WGS sequence"/>
</dbReference>